<dbReference type="RefSeq" id="WP_204661426.1">
    <property type="nucleotide sequence ID" value="NZ_CP056775.1"/>
</dbReference>
<proteinExistence type="predicted"/>
<dbReference type="InterPro" id="IPR010496">
    <property type="entry name" value="AL/BT2_dom"/>
</dbReference>
<protein>
    <submittedName>
        <fullName evidence="2">DUF1080 domain-containing protein</fullName>
    </submittedName>
</protein>
<name>A0ABX7I3T4_9BACT</name>
<dbReference type="EMBL" id="CP056775">
    <property type="protein sequence ID" value="QRR00403.1"/>
    <property type="molecule type" value="Genomic_DNA"/>
</dbReference>
<keyword evidence="3" id="KW-1185">Reference proteome</keyword>
<gene>
    <name evidence="2" type="ORF">HWI92_05515</name>
</gene>
<evidence type="ECO:0000259" key="1">
    <source>
        <dbReference type="Pfam" id="PF06439"/>
    </source>
</evidence>
<organism evidence="2 3">
    <name type="scientific">Dyadobacter sandarakinus</name>
    <dbReference type="NCBI Taxonomy" id="2747268"/>
    <lineage>
        <taxon>Bacteria</taxon>
        <taxon>Pseudomonadati</taxon>
        <taxon>Bacteroidota</taxon>
        <taxon>Cytophagia</taxon>
        <taxon>Cytophagales</taxon>
        <taxon>Spirosomataceae</taxon>
        <taxon>Dyadobacter</taxon>
    </lineage>
</organism>
<dbReference type="Gene3D" id="2.60.120.560">
    <property type="entry name" value="Exo-inulinase, domain 1"/>
    <property type="match status" value="1"/>
</dbReference>
<dbReference type="Proteomes" id="UP000612680">
    <property type="component" value="Chromosome"/>
</dbReference>
<feature type="domain" description="3-keto-alpha-glucoside-1,2-lyase/3-keto-2-hydroxy-glucal hydratase" evidence="1">
    <location>
        <begin position="35"/>
        <end position="208"/>
    </location>
</feature>
<dbReference type="Gene3D" id="2.60.120.380">
    <property type="match status" value="1"/>
</dbReference>
<evidence type="ECO:0000313" key="3">
    <source>
        <dbReference type="Proteomes" id="UP000612680"/>
    </source>
</evidence>
<accession>A0ABX7I3T4</accession>
<reference evidence="2 3" key="1">
    <citation type="submission" date="2020-06" db="EMBL/GenBank/DDBJ databases">
        <title>Dyadobacter sandarakinus sp. nov., isolated from the soil of the Arctic Yellow River Station.</title>
        <authorList>
            <person name="Zhang Y."/>
            <person name="Peng F."/>
        </authorList>
    </citation>
    <scope>NUCLEOTIDE SEQUENCE [LARGE SCALE GENOMIC DNA]</scope>
    <source>
        <strain evidence="2 3">Q3-56</strain>
    </source>
</reference>
<dbReference type="Pfam" id="PF06439">
    <property type="entry name" value="3keto-disac_hyd"/>
    <property type="match status" value="1"/>
</dbReference>
<evidence type="ECO:0000313" key="2">
    <source>
        <dbReference type="EMBL" id="QRR00403.1"/>
    </source>
</evidence>
<sequence>MRQLFQKVSILLLTWPVAVFGQAVKGNYSPLPLKDLSAFESSGANWSVQGNIAISPSAAAKARTQSGEGVLIGTAGTALKTKMKAADLRLSLEFMLSPGAEGHIVLPGGQKVLIADSRNQKQVGANTSGYIGQFPSQNASKAPGLWQTLELAYDASVPSLPGSARLNALTLNDVVVLETVYLPNAAATKESQPLSFEVTKGTIAFRNVGYQLLESRKPLSISNLTYKVYSDKWDSKTYEKLDHEGKSAVLTQEVTNGMREFHLVYEGEMEVTEPGEYRFTSIYSGPVFTLDVDGKSVMSGGESTSQESHAGSANLTQGKHTFKIYYSRFPWRQPALGLRVEKSGVRPYDLHTLSSLPEPEPKPYMSVIPETRPEMIRSFIQLEGEKYKRTHCISVGSADGWNYTIDLNRGALLQAWRGDFANVTEMWYERGEPQLLFPAGLNVHVSGRSSLAMLDNSNAAWPDSSNINFLGYHIQAGGYPAFRYAISNATVSDLLVPGASGLTRTFQVEGAPQGALYALLGSGKDIVEVEKGLFQIDNRYFVQVDKKVKTLVRPAGSDNVNKELLLPVSGTTTYSMFW</sequence>